<evidence type="ECO:0000256" key="2">
    <source>
        <dbReference type="ARBA" id="ARBA00022448"/>
    </source>
</evidence>
<evidence type="ECO:0000256" key="3">
    <source>
        <dbReference type="ARBA" id="ARBA00023065"/>
    </source>
</evidence>
<dbReference type="InterPro" id="IPR044911">
    <property type="entry name" value="V-type_ATPase_csu/dsu_dom_3"/>
</dbReference>
<dbReference type="PANTHER" id="PTHR38682:SF1">
    <property type="entry name" value="V-TYPE ATP SYNTHASE SUBUNIT C"/>
    <property type="match status" value="1"/>
</dbReference>
<dbReference type="STRING" id="82801.SAMN04488506_1130"/>
<dbReference type="SUPFAM" id="SSF103486">
    <property type="entry name" value="V-type ATP synthase subunit C"/>
    <property type="match status" value="1"/>
</dbReference>
<keyword evidence="5" id="KW-1185">Reference proteome</keyword>
<evidence type="ECO:0000256" key="1">
    <source>
        <dbReference type="ARBA" id="ARBA00006709"/>
    </source>
</evidence>
<dbReference type="InterPro" id="IPR036079">
    <property type="entry name" value="ATPase_csu/dsu_sf"/>
</dbReference>
<dbReference type="Proteomes" id="UP000199136">
    <property type="component" value="Unassembled WGS sequence"/>
</dbReference>
<dbReference type="Gene3D" id="1.10.132.50">
    <property type="entry name" value="ATP synthase (C/AC39) subunit, domain 3"/>
    <property type="match status" value="1"/>
</dbReference>
<evidence type="ECO:0000313" key="4">
    <source>
        <dbReference type="EMBL" id="SFQ23781.1"/>
    </source>
</evidence>
<proteinExistence type="inferred from homology"/>
<protein>
    <submittedName>
        <fullName evidence="4">V/A-type H+-transporting ATPase subunit C</fullName>
    </submittedName>
</protein>
<dbReference type="EMBL" id="FOXW01000003">
    <property type="protein sequence ID" value="SFQ23781.1"/>
    <property type="molecule type" value="Genomic_DNA"/>
</dbReference>
<dbReference type="Gene3D" id="1.20.1690.10">
    <property type="entry name" value="V-type ATP synthase subunit C domain"/>
    <property type="match status" value="2"/>
</dbReference>
<sequence>MRDTAFAGSNARIRVYESQLLQNDQFERMLQANSFEEAARVLRDTPYRNDVDELLETRDYDELLSKELQRVYDEMFSLSPDPALVELFSLRYTYHNLKVLFKARMTGENFDSMLIPIGKNPMSDYRQAVEIGKSDELDQAYIDSIQEVLVAEEEYNSIQSVDIILDRRYFTHLRWLAEKIDDREIIDFVKYYIDLNNLSTLSRAIKQRKNRNFLVTILSSSGNIPKETLVELGKESLETAGKLLSEGPFASIVQDSLDPETHELSPVKVDLETDNAIMDKMKEAKLQPFGALPLLAFIHAKETEVKNLRMIFAGKENNLPIESVRERMRMNYGS</sequence>
<dbReference type="RefSeq" id="WP_092480178.1">
    <property type="nucleotide sequence ID" value="NZ_FOXW01000003.1"/>
</dbReference>
<name>A0A1I5WVY9_9LACT</name>
<gene>
    <name evidence="4" type="ORF">SAMN04488506_1130</name>
</gene>
<dbReference type="OrthoDB" id="1653at2"/>
<accession>A0A1I5WVY9</accession>
<dbReference type="InterPro" id="IPR002843">
    <property type="entry name" value="ATPase_V0-cplx_csu/dsu"/>
</dbReference>
<dbReference type="PANTHER" id="PTHR38682">
    <property type="entry name" value="V-TYPE ATP SYNTHASE SUBUNIT C"/>
    <property type="match status" value="1"/>
</dbReference>
<dbReference type="Pfam" id="PF01992">
    <property type="entry name" value="vATP-synt_AC39"/>
    <property type="match status" value="1"/>
</dbReference>
<dbReference type="AlphaFoldDB" id="A0A1I5WVY9"/>
<keyword evidence="2" id="KW-0813">Transport</keyword>
<comment type="similarity">
    <text evidence="1">Belongs to the V-ATPase V0D/AC39 subunit family.</text>
</comment>
<organism evidence="4 5">
    <name type="scientific">Desemzia incerta</name>
    <dbReference type="NCBI Taxonomy" id="82801"/>
    <lineage>
        <taxon>Bacteria</taxon>
        <taxon>Bacillati</taxon>
        <taxon>Bacillota</taxon>
        <taxon>Bacilli</taxon>
        <taxon>Lactobacillales</taxon>
        <taxon>Carnobacteriaceae</taxon>
        <taxon>Desemzia</taxon>
    </lineage>
</organism>
<dbReference type="InterPro" id="IPR035067">
    <property type="entry name" value="V-type_ATPase_csu/dsu"/>
</dbReference>
<evidence type="ECO:0000313" key="5">
    <source>
        <dbReference type="Proteomes" id="UP000199136"/>
    </source>
</evidence>
<dbReference type="NCBIfam" id="NF002266">
    <property type="entry name" value="PRK01198.1-2"/>
    <property type="match status" value="1"/>
</dbReference>
<dbReference type="InterPro" id="IPR050873">
    <property type="entry name" value="V-ATPase_V0D/AC39_subunit"/>
</dbReference>
<keyword evidence="3" id="KW-0406">Ion transport</keyword>
<dbReference type="GO" id="GO:0046961">
    <property type="term" value="F:proton-transporting ATPase activity, rotational mechanism"/>
    <property type="evidence" value="ECO:0007669"/>
    <property type="project" value="InterPro"/>
</dbReference>
<reference evidence="4 5" key="1">
    <citation type="submission" date="2016-10" db="EMBL/GenBank/DDBJ databases">
        <authorList>
            <person name="de Groot N.N."/>
        </authorList>
    </citation>
    <scope>NUCLEOTIDE SEQUENCE [LARGE SCALE GENOMIC DNA]</scope>
    <source>
        <strain evidence="4 5">DSM 20581</strain>
    </source>
</reference>